<feature type="transmembrane region" description="Helical" evidence="9">
    <location>
        <begin position="33"/>
        <end position="52"/>
    </location>
</feature>
<dbReference type="NCBIfam" id="NF003761">
    <property type="entry name" value="PRK05352.1-4"/>
    <property type="match status" value="1"/>
</dbReference>
<evidence type="ECO:0000256" key="9">
    <source>
        <dbReference type="SAM" id="Phobius"/>
    </source>
</evidence>
<dbReference type="RefSeq" id="WP_147166231.1">
    <property type="nucleotide sequence ID" value="NZ_VOOR01000006.1"/>
</dbReference>
<dbReference type="Pfam" id="PF24836">
    <property type="entry name" value="NQRA_2nd"/>
    <property type="match status" value="1"/>
</dbReference>
<dbReference type="NCBIfam" id="TIGR01936">
    <property type="entry name" value="nqrA"/>
    <property type="match status" value="1"/>
</dbReference>
<dbReference type="EC" id="7.2.1.1" evidence="8"/>
<gene>
    <name evidence="8" type="primary">nqrA</name>
    <name evidence="13" type="ORF">FRY97_04475</name>
</gene>
<comment type="function">
    <text evidence="8">NQR complex catalyzes the reduction of ubiquinone-1 to ubiquinol by two successive reactions, coupled with the transport of Na(+) ions from the cytoplasm to the periplasm. NqrA to NqrE are probably involved in the second step, the conversion of ubisemiquinone to ubiquinol.</text>
</comment>
<comment type="similarity">
    <text evidence="8">Belongs to the NqrA family.</text>
</comment>
<dbReference type="GO" id="GO:0016655">
    <property type="term" value="F:oxidoreductase activity, acting on NAD(P)H, quinone or similar compound as acceptor"/>
    <property type="evidence" value="ECO:0007669"/>
    <property type="project" value="UniProtKB-UniRule"/>
</dbReference>
<dbReference type="InterPro" id="IPR056147">
    <property type="entry name" value="NQRA_N"/>
</dbReference>
<dbReference type="HAMAP" id="MF_00425">
    <property type="entry name" value="NqrA"/>
    <property type="match status" value="1"/>
</dbReference>
<evidence type="ECO:0000259" key="11">
    <source>
        <dbReference type="Pfam" id="PF11973"/>
    </source>
</evidence>
<keyword evidence="3 8" id="KW-0520">NAD</keyword>
<proteinExistence type="inferred from homology"/>
<evidence type="ECO:0000256" key="8">
    <source>
        <dbReference type="HAMAP-Rule" id="MF_00425"/>
    </source>
</evidence>
<feature type="domain" description="NqrA N-terminal barrel-sandwich hybrid" evidence="10">
    <location>
        <begin position="103"/>
        <end position="194"/>
    </location>
</feature>
<feature type="domain" description="NqrA second alpha/beta" evidence="12">
    <location>
        <begin position="212"/>
        <end position="359"/>
    </location>
</feature>
<dbReference type="OrthoDB" id="9774536at2"/>
<keyword evidence="6 8" id="KW-0830">Ubiquinone</keyword>
<dbReference type="Pfam" id="PF05896">
    <property type="entry name" value="NQRA_N"/>
    <property type="match status" value="1"/>
</dbReference>
<dbReference type="InterPro" id="IPR008703">
    <property type="entry name" value="NqrA"/>
</dbReference>
<evidence type="ECO:0000256" key="4">
    <source>
        <dbReference type="ARBA" id="ARBA00023053"/>
    </source>
</evidence>
<keyword evidence="7 8" id="KW-0739">Sodium transport</keyword>
<evidence type="ECO:0000313" key="13">
    <source>
        <dbReference type="EMBL" id="TXB67650.1"/>
    </source>
</evidence>
<dbReference type="PANTHER" id="PTHR37839">
    <property type="entry name" value="NA(+)-TRANSLOCATING NADH-QUINONE REDUCTASE SUBUNIT A"/>
    <property type="match status" value="1"/>
</dbReference>
<keyword evidence="9" id="KW-0472">Membrane</keyword>
<dbReference type="Pfam" id="PF11973">
    <property type="entry name" value="NQRA_SLBB"/>
    <property type="match status" value="1"/>
</dbReference>
<evidence type="ECO:0000256" key="1">
    <source>
        <dbReference type="ARBA" id="ARBA00022448"/>
    </source>
</evidence>
<evidence type="ECO:0000256" key="2">
    <source>
        <dbReference type="ARBA" id="ARBA00022967"/>
    </source>
</evidence>
<dbReference type="PANTHER" id="PTHR37839:SF1">
    <property type="entry name" value="NA(+)-TRANSLOCATING NADH-QUINONE REDUCTASE SUBUNIT A"/>
    <property type="match status" value="1"/>
</dbReference>
<dbReference type="Proteomes" id="UP000321580">
    <property type="component" value="Unassembled WGS sequence"/>
</dbReference>
<comment type="subunit">
    <text evidence="8">Composed of six subunits; NqrA, NqrB, NqrC, NqrD, NqrE and NqrF.</text>
</comment>
<keyword evidence="9" id="KW-0812">Transmembrane</keyword>
<evidence type="ECO:0000259" key="10">
    <source>
        <dbReference type="Pfam" id="PF05896"/>
    </source>
</evidence>
<comment type="catalytic activity">
    <reaction evidence="8">
        <text>a ubiquinone + n Na(+)(in) + NADH + H(+) = a ubiquinol + n Na(+)(out) + NAD(+)</text>
        <dbReference type="Rhea" id="RHEA:47748"/>
        <dbReference type="Rhea" id="RHEA-COMP:9565"/>
        <dbReference type="Rhea" id="RHEA-COMP:9566"/>
        <dbReference type="ChEBI" id="CHEBI:15378"/>
        <dbReference type="ChEBI" id="CHEBI:16389"/>
        <dbReference type="ChEBI" id="CHEBI:17976"/>
        <dbReference type="ChEBI" id="CHEBI:29101"/>
        <dbReference type="ChEBI" id="CHEBI:57540"/>
        <dbReference type="ChEBI" id="CHEBI:57945"/>
        <dbReference type="EC" id="7.2.1.1"/>
    </reaction>
</comment>
<name>A0A5C6S194_9BACT</name>
<evidence type="ECO:0000256" key="5">
    <source>
        <dbReference type="ARBA" id="ARBA00023065"/>
    </source>
</evidence>
<keyword evidence="5 8" id="KW-0406">Ion transport</keyword>
<keyword evidence="9" id="KW-1133">Transmembrane helix</keyword>
<keyword evidence="2 8" id="KW-1278">Translocase</keyword>
<reference evidence="13 14" key="1">
    <citation type="submission" date="2019-08" db="EMBL/GenBank/DDBJ databases">
        <title>Genome of Phaeodactylibacter luteus.</title>
        <authorList>
            <person name="Bowman J.P."/>
        </authorList>
    </citation>
    <scope>NUCLEOTIDE SEQUENCE [LARGE SCALE GENOMIC DNA]</scope>
    <source>
        <strain evidence="13 14">KCTC 42180</strain>
    </source>
</reference>
<dbReference type="GO" id="GO:0006814">
    <property type="term" value="P:sodium ion transport"/>
    <property type="evidence" value="ECO:0007669"/>
    <property type="project" value="UniProtKB-UniRule"/>
</dbReference>
<sequence length="548" mass="60202">MKQAASKAVIFGIAMAYSTATWAQSGGEGGFGSILTYSLIAVAVLIFFFLIIQVSNNLLAIEAKQLGIDEDGESSSANSGVLGKLFKPKMPAYIPEEEQVTILRRGHDLLLEGEASETIEEVQVSTFAVQPPNFIGISPIPKVEVEEGAEVKAGDHLFYDKRTPEVKWVAPVSGEVIAIERGAKRAITAITILADKEQKYRQLESFDLEQADRSALVNYLLDAGAWPLFRQRPFNIVADLNEVPRDIFVSTFDTAPLAPNLNLVVEGQEEAFQKGLDVLGKLTSGHVYLGLNARGEQAPHQAFTAATGVKKRWFHGKHPAGNVGVQIHHIKPISLNSKVWTIGVQEIITLGKIFTEGRFDATRVVALTGAELEAPKYVRTKVGAKLEDLVKEGLKQDNVRLISGDVLSGEQKAASSFLNFYDDQLTVVEEGDDYQLFGWLLPSFNTPSISTTFPSALIPDMKFKAETNTHGERRAFVVTGTYEEMLPMDVYPQELMKSILIGDFEKMEGLGLPELVEEDVALCEFACVSKQPVQQILRQGLDTMREQA</sequence>
<organism evidence="13 14">
    <name type="scientific">Phaeodactylibacter luteus</name>
    <dbReference type="NCBI Taxonomy" id="1564516"/>
    <lineage>
        <taxon>Bacteria</taxon>
        <taxon>Pseudomonadati</taxon>
        <taxon>Bacteroidota</taxon>
        <taxon>Saprospiria</taxon>
        <taxon>Saprospirales</taxon>
        <taxon>Haliscomenobacteraceae</taxon>
        <taxon>Phaeodactylibacter</taxon>
    </lineage>
</organism>
<evidence type="ECO:0000256" key="3">
    <source>
        <dbReference type="ARBA" id="ARBA00023027"/>
    </source>
</evidence>
<protein>
    <recommendedName>
        <fullName evidence="8">Na(+)-translocating NADH-quinone reductase subunit A</fullName>
        <shortName evidence="8">Na(+)-NQR subunit A</shortName>
        <shortName evidence="8">Na(+)-translocating NQR subunit A</shortName>
        <ecNumber evidence="8">7.2.1.1</ecNumber>
    </recommendedName>
    <alternativeName>
        <fullName evidence="8">NQR complex subunit A</fullName>
    </alternativeName>
    <alternativeName>
        <fullName evidence="8">NQR-1 subunit A</fullName>
    </alternativeName>
</protein>
<comment type="caution">
    <text evidence="13">The sequence shown here is derived from an EMBL/GenBank/DDBJ whole genome shotgun (WGS) entry which is preliminary data.</text>
</comment>
<feature type="domain" description="Na(+)-translocating NADH-quinone reductase subunit A C-terminal" evidence="11">
    <location>
        <begin position="364"/>
        <end position="411"/>
    </location>
</feature>
<dbReference type="EMBL" id="VOOR01000006">
    <property type="protein sequence ID" value="TXB67650.1"/>
    <property type="molecule type" value="Genomic_DNA"/>
</dbReference>
<evidence type="ECO:0000256" key="7">
    <source>
        <dbReference type="ARBA" id="ARBA00023201"/>
    </source>
</evidence>
<evidence type="ECO:0000259" key="12">
    <source>
        <dbReference type="Pfam" id="PF24836"/>
    </source>
</evidence>
<dbReference type="AlphaFoldDB" id="A0A5C6S194"/>
<evidence type="ECO:0000313" key="14">
    <source>
        <dbReference type="Proteomes" id="UP000321580"/>
    </source>
</evidence>
<evidence type="ECO:0000256" key="6">
    <source>
        <dbReference type="ARBA" id="ARBA00023075"/>
    </source>
</evidence>
<keyword evidence="14" id="KW-1185">Reference proteome</keyword>
<dbReference type="InterPro" id="IPR056148">
    <property type="entry name" value="NQRA_2nd"/>
</dbReference>
<keyword evidence="1 8" id="KW-0813">Transport</keyword>
<dbReference type="InterPro" id="IPR022615">
    <property type="entry name" value="NqrA_C_domain"/>
</dbReference>
<keyword evidence="4 8" id="KW-0915">Sodium</keyword>
<accession>A0A5C6S194</accession>